<name>A0A371XCV5_9HYPH</name>
<dbReference type="Pfam" id="PF00534">
    <property type="entry name" value="Glycos_transf_1"/>
    <property type="match status" value="1"/>
</dbReference>
<dbReference type="SUPFAM" id="SSF53756">
    <property type="entry name" value="UDP-Glycosyltransferase/glycogen phosphorylase"/>
    <property type="match status" value="1"/>
</dbReference>
<proteinExistence type="predicted"/>
<keyword evidence="5" id="KW-1185">Reference proteome</keyword>
<dbReference type="GO" id="GO:0016757">
    <property type="term" value="F:glycosyltransferase activity"/>
    <property type="evidence" value="ECO:0007669"/>
    <property type="project" value="InterPro"/>
</dbReference>
<evidence type="ECO:0000256" key="1">
    <source>
        <dbReference type="ARBA" id="ARBA00022679"/>
    </source>
</evidence>
<evidence type="ECO:0000313" key="5">
    <source>
        <dbReference type="Proteomes" id="UP000262379"/>
    </source>
</evidence>
<dbReference type="PANTHER" id="PTHR46401:SF2">
    <property type="entry name" value="GLYCOSYLTRANSFERASE WBBK-RELATED"/>
    <property type="match status" value="1"/>
</dbReference>
<evidence type="ECO:0000313" key="4">
    <source>
        <dbReference type="EMBL" id="RFC66854.1"/>
    </source>
</evidence>
<feature type="domain" description="Glycosyltransferase subfamily 4-like N-terminal" evidence="3">
    <location>
        <begin position="22"/>
        <end position="168"/>
    </location>
</feature>
<evidence type="ECO:0000259" key="3">
    <source>
        <dbReference type="Pfam" id="PF13579"/>
    </source>
</evidence>
<sequence>MKTAHLTSAHPRRDARIFLKECSSLARAGYDAHLVVADGLGNSAENGVTFTDVGKASGRLSRMVGAAYRVFAAGLKLDADVYHLHDPELLPYAVMLKLKGKTVIFDAHEDLPRQILSKHYLPVAVRKTTSVLAEAGQKSICRRLDFVVAATPVIAQSFRAMGVASEAINNFPLPGELEMSAATRSRKKNQVCYIGGITTVRGIRQIISALGLVKSGVRLTLAGNFAERELEKELMQTKEWKHVDATGFVSRDKVRSILEESIAGLVTLLPTRAYLDSLPVKMFEYMAAGLPVIASDFPLWREIVDDADCGVLVDPEDPQAIADAIDTIVNDPEMARRMGENGARAVREKYNWGIEEKKLLAVYSKLVGPPQKDAGPVV</sequence>
<dbReference type="Pfam" id="PF13579">
    <property type="entry name" value="Glyco_trans_4_4"/>
    <property type="match status" value="1"/>
</dbReference>
<keyword evidence="1 4" id="KW-0808">Transferase</keyword>
<dbReference type="AlphaFoldDB" id="A0A371XCV5"/>
<dbReference type="GO" id="GO:0009103">
    <property type="term" value="P:lipopolysaccharide biosynthetic process"/>
    <property type="evidence" value="ECO:0007669"/>
    <property type="project" value="TreeGrafter"/>
</dbReference>
<dbReference type="EMBL" id="QURN01000011">
    <property type="protein sequence ID" value="RFC66854.1"/>
    <property type="molecule type" value="Genomic_DNA"/>
</dbReference>
<dbReference type="CDD" id="cd03794">
    <property type="entry name" value="GT4_WbuB-like"/>
    <property type="match status" value="1"/>
</dbReference>
<protein>
    <submittedName>
        <fullName evidence="4">Glycosyltransferase</fullName>
    </submittedName>
</protein>
<feature type="domain" description="Glycosyl transferase family 1" evidence="2">
    <location>
        <begin position="185"/>
        <end position="343"/>
    </location>
</feature>
<dbReference type="Gene3D" id="3.40.50.2000">
    <property type="entry name" value="Glycogen Phosphorylase B"/>
    <property type="match status" value="2"/>
</dbReference>
<accession>A0A371XCV5</accession>
<evidence type="ECO:0000259" key="2">
    <source>
        <dbReference type="Pfam" id="PF00534"/>
    </source>
</evidence>
<organism evidence="4 5">
    <name type="scientific">Mesorhizobium denitrificans</name>
    <dbReference type="NCBI Taxonomy" id="2294114"/>
    <lineage>
        <taxon>Bacteria</taxon>
        <taxon>Pseudomonadati</taxon>
        <taxon>Pseudomonadota</taxon>
        <taxon>Alphaproteobacteria</taxon>
        <taxon>Hyphomicrobiales</taxon>
        <taxon>Phyllobacteriaceae</taxon>
        <taxon>Mesorhizobium</taxon>
    </lineage>
</organism>
<comment type="caution">
    <text evidence="4">The sequence shown here is derived from an EMBL/GenBank/DDBJ whole genome shotgun (WGS) entry which is preliminary data.</text>
</comment>
<reference evidence="5" key="1">
    <citation type="submission" date="2018-08" db="EMBL/GenBank/DDBJ databases">
        <authorList>
            <person name="Im W.T."/>
        </authorList>
    </citation>
    <scope>NUCLEOTIDE SEQUENCE [LARGE SCALE GENOMIC DNA]</scope>
    <source>
        <strain evidence="5">LA-28</strain>
    </source>
</reference>
<gene>
    <name evidence="4" type="ORF">DY251_14565</name>
</gene>
<dbReference type="InterPro" id="IPR028098">
    <property type="entry name" value="Glyco_trans_4-like_N"/>
</dbReference>
<dbReference type="Proteomes" id="UP000262379">
    <property type="component" value="Unassembled WGS sequence"/>
</dbReference>
<dbReference type="InterPro" id="IPR001296">
    <property type="entry name" value="Glyco_trans_1"/>
</dbReference>
<dbReference type="PANTHER" id="PTHR46401">
    <property type="entry name" value="GLYCOSYLTRANSFERASE WBBK-RELATED"/>
    <property type="match status" value="1"/>
</dbReference>